<dbReference type="SUPFAM" id="SSF52777">
    <property type="entry name" value="CoA-dependent acyltransferases"/>
    <property type="match status" value="1"/>
</dbReference>
<evidence type="ECO:0000313" key="2">
    <source>
        <dbReference type="Proteomes" id="UP000276301"/>
    </source>
</evidence>
<accession>A0A498CL78</accession>
<proteinExistence type="predicted"/>
<keyword evidence="2" id="KW-1185">Reference proteome</keyword>
<sequence>MSRQSLKWSRLDNAAKIFPSTSSKQDPKVFRFACELCEPVDPEVLRRALGRTLEKFPPFRSVLRRGLFWYFLEQSDLVPEVSEESSPPCSPLYNPRRRGLLFAVTYYRCRINLEVYHALTDGSGALQFLRALVYDYLLLRHPDAFTHSPSALDFDASRSEREDDSFRKHYVPERKGRGEKAPRAYHMKGALLPGGRIRVVEGSLPVGAAAAKAKELGVSMTVFLTAVLLTAVAGEMPARERSRRPVVAAVPVNLRNYFESESVRNFFGVFTAGYHFQNGWAFDEVLAAVKASFARELTADRLARRMNRLAALEHNPVIRVMPLAVKDPVLRLSGWIAARGETTSLSNLGRITMPAACAPFIRAFDVFISARRLQMCMCSYGDRLMLSLTSPFVSTDVPKRFFRILTGMGLPVEISSNPVSEE</sequence>
<gene>
    <name evidence="1" type="ORF">D4A47_10115</name>
</gene>
<protein>
    <recommendedName>
        <fullName evidence="3">Alcohol acetyltransferase</fullName>
    </recommendedName>
</protein>
<dbReference type="EMBL" id="RCHT01000020">
    <property type="protein sequence ID" value="RLL09596.1"/>
    <property type="molecule type" value="Genomic_DNA"/>
</dbReference>
<comment type="caution">
    <text evidence="1">The sequence shown here is derived from an EMBL/GenBank/DDBJ whole genome shotgun (WGS) entry which is preliminary data.</text>
</comment>
<organism evidence="1 2">
    <name type="scientific">Anaerotruncus massiliensis</name>
    <name type="common">ex Liu et al. 2021</name>
    <dbReference type="NCBI Taxonomy" id="2321404"/>
    <lineage>
        <taxon>Bacteria</taxon>
        <taxon>Bacillati</taxon>
        <taxon>Bacillota</taxon>
        <taxon>Clostridia</taxon>
        <taxon>Eubacteriales</taxon>
        <taxon>Oscillospiraceae</taxon>
        <taxon>Anaerotruncus</taxon>
    </lineage>
</organism>
<reference evidence="1 2" key="1">
    <citation type="submission" date="2018-10" db="EMBL/GenBank/DDBJ databases">
        <title>Anaerotruncus faecis sp. nov., isolated from human feces.</title>
        <authorList>
            <person name="Wang Y.-J."/>
        </authorList>
    </citation>
    <scope>NUCLEOTIDE SEQUENCE [LARGE SCALE GENOMIC DNA]</scope>
    <source>
        <strain evidence="1 2">22A2-44</strain>
    </source>
</reference>
<evidence type="ECO:0000313" key="1">
    <source>
        <dbReference type="EMBL" id="RLL09596.1"/>
    </source>
</evidence>
<evidence type="ECO:0008006" key="3">
    <source>
        <dbReference type="Google" id="ProtNLM"/>
    </source>
</evidence>
<name>A0A498CL78_9FIRM</name>
<dbReference type="AlphaFoldDB" id="A0A498CL78"/>
<dbReference type="Proteomes" id="UP000276301">
    <property type="component" value="Unassembled WGS sequence"/>
</dbReference>
<dbReference type="RefSeq" id="WP_121587197.1">
    <property type="nucleotide sequence ID" value="NZ_RCHT01000020.1"/>
</dbReference>